<dbReference type="SMART" id="SM00108">
    <property type="entry name" value="B_lectin"/>
    <property type="match status" value="1"/>
</dbReference>
<dbReference type="SMART" id="SM00220">
    <property type="entry name" value="S_TKc"/>
    <property type="match status" value="1"/>
</dbReference>
<evidence type="ECO:0000256" key="11">
    <source>
        <dbReference type="ARBA" id="ARBA00023157"/>
    </source>
</evidence>
<proteinExistence type="predicted"/>
<feature type="domain" description="Bulb-type lectin" evidence="17">
    <location>
        <begin position="21"/>
        <end position="141"/>
    </location>
</feature>
<keyword evidence="3" id="KW-0472">Membrane</keyword>
<dbReference type="PANTHER" id="PTHR27002">
    <property type="entry name" value="RECEPTOR-LIKE SERINE/THREONINE-PROTEIN KINASE SD1-8"/>
    <property type="match status" value="1"/>
</dbReference>
<dbReference type="Proteomes" id="UP000694251">
    <property type="component" value="Chromosome 7"/>
</dbReference>
<dbReference type="Pfam" id="PF08276">
    <property type="entry name" value="PAN_2"/>
    <property type="match status" value="1"/>
</dbReference>
<dbReference type="EMBL" id="JAEFBJ010000007">
    <property type="protein sequence ID" value="KAG7587848.1"/>
    <property type="molecule type" value="Genomic_DNA"/>
</dbReference>
<keyword evidence="11" id="KW-1015">Disulfide bond</keyword>
<dbReference type="GO" id="GO:0048544">
    <property type="term" value="P:recognition of pollen"/>
    <property type="evidence" value="ECO:0007669"/>
    <property type="project" value="InterPro"/>
</dbReference>
<organism evidence="20 21">
    <name type="scientific">Arabidopsis suecica</name>
    <name type="common">Swedish thale-cress</name>
    <name type="synonym">Cardaminopsis suecica</name>
    <dbReference type="NCBI Taxonomy" id="45249"/>
    <lineage>
        <taxon>Eukaryota</taxon>
        <taxon>Viridiplantae</taxon>
        <taxon>Streptophyta</taxon>
        <taxon>Embryophyta</taxon>
        <taxon>Tracheophyta</taxon>
        <taxon>Spermatophyta</taxon>
        <taxon>Magnoliopsida</taxon>
        <taxon>eudicotyledons</taxon>
        <taxon>Gunneridae</taxon>
        <taxon>Pentapetalae</taxon>
        <taxon>rosids</taxon>
        <taxon>malvids</taxon>
        <taxon>Brassicales</taxon>
        <taxon>Brassicaceae</taxon>
        <taxon>Camelineae</taxon>
        <taxon>Arabidopsis</taxon>
    </lineage>
</organism>
<dbReference type="PANTHER" id="PTHR27002:SF150">
    <property type="entry name" value="RECEPTOR-LIKE SERINE_THREONINE-PROTEIN KINASE SD1-8"/>
    <property type="match status" value="1"/>
</dbReference>
<dbReference type="GO" id="GO:0031625">
    <property type="term" value="F:ubiquitin protein ligase binding"/>
    <property type="evidence" value="ECO:0007669"/>
    <property type="project" value="UniProtKB-ARBA"/>
</dbReference>
<evidence type="ECO:0000256" key="14">
    <source>
        <dbReference type="ARBA" id="ARBA00048679"/>
    </source>
</evidence>
<feature type="domain" description="Apple" evidence="18">
    <location>
        <begin position="283"/>
        <end position="358"/>
    </location>
</feature>
<evidence type="ECO:0000256" key="13">
    <source>
        <dbReference type="ARBA" id="ARBA00047899"/>
    </source>
</evidence>
<dbReference type="AlphaFoldDB" id="A0A8T2BNA3"/>
<feature type="binding site" evidence="15">
    <location>
        <position position="394"/>
    </location>
    <ligand>
        <name>ATP</name>
        <dbReference type="ChEBI" id="CHEBI:30616"/>
    </ligand>
</feature>
<evidence type="ECO:0000256" key="12">
    <source>
        <dbReference type="ARBA" id="ARBA00023180"/>
    </source>
</evidence>
<comment type="subcellular location">
    <subcellularLocation>
        <location evidence="1">Cell membrane</location>
        <topology evidence="1">Single-pass type I membrane protein</topology>
    </subcellularLocation>
</comment>
<dbReference type="PROSITE" id="PS50927">
    <property type="entry name" value="BULB_LECTIN"/>
    <property type="match status" value="1"/>
</dbReference>
<dbReference type="CDD" id="cd14066">
    <property type="entry name" value="STKc_IRAK"/>
    <property type="match status" value="1"/>
</dbReference>
<dbReference type="InterPro" id="IPR001480">
    <property type="entry name" value="Bulb-type_lectin_dom"/>
</dbReference>
<dbReference type="GO" id="GO:0005524">
    <property type="term" value="F:ATP binding"/>
    <property type="evidence" value="ECO:0007669"/>
    <property type="project" value="UniProtKB-UniRule"/>
</dbReference>
<sequence length="682" mass="77302">MRSQMPEEMITRLESKEGRDWHRVEARDLLFIGSALRLQHLFLLLLLASLPLSLSISLRFSENNETLVSPAVWVANRDHPLSSPTGILNISNSNVDLLDGNVVLWRKNLINRDSSVVAELLDNGNFVVKDPTGVLWQSFDSPTDTLLPGMILNANLVSWASSEDPSSGAYTYEIIGQQGFIHDAHQVPMTRIFPNKILPSTTNKTFSTMLRIDEYGVLQLLVWRDKWHVDWISHVDECDWYGTCGLNMFCDINLNPICNCIKGFEPSDKPYRGCERKKTQVSCVEKEFWRMTNMKLPDFGEQIDTKMGVEDCKERCLKDCNCLAFANMDSQNVCQRENPTMDISITEDWQSHLMDFEVISQATNFFSDSNKIGEGGFGSVYKGRLLNGVEIAVKRLISMTPNGIENFDNEVRLIGLVQHINIIRLIGFFSDENEKILVYEHLENLGLDSYIFDTTRSSSLNWQKRFDIIIGIARGLLYLHQDSRFKIIHLDLKPSNILLGKDMIPKISDFGMAKTLARDETEAIATTAAGTFGYMPLEYLRDKIYSVKSDVFSFGVLLLEILSGKRNNRFPALNDGESLLSYIWSNWSEGKGLEIVDPAITYSTEFRPDQVLRCIQIGLLCVQQLAQDRPTMWPVVFMLGSETVDIDRPKSPGDDTCSSSMEHLDDATYTVCQMSMSAMKGR</sequence>
<evidence type="ECO:0000256" key="15">
    <source>
        <dbReference type="PROSITE-ProRule" id="PRU10141"/>
    </source>
</evidence>
<dbReference type="GO" id="GO:0030246">
    <property type="term" value="F:carbohydrate binding"/>
    <property type="evidence" value="ECO:0007669"/>
    <property type="project" value="UniProtKB-KW"/>
</dbReference>
<reference evidence="20 21" key="1">
    <citation type="submission" date="2020-12" db="EMBL/GenBank/DDBJ databases">
        <title>Concerted genomic and epigenomic changes stabilize Arabidopsis allopolyploids.</title>
        <authorList>
            <person name="Chen Z."/>
        </authorList>
    </citation>
    <scope>NUCLEOTIDE SEQUENCE [LARGE SCALE GENOMIC DNA]</scope>
    <source>
        <strain evidence="20">As9502</strain>
        <tissue evidence="20">Leaf</tissue>
    </source>
</reference>
<dbReference type="FunFam" id="1.10.510.10:FF:000060">
    <property type="entry name" value="G-type lectin S-receptor-like serine/threonine-protein kinase"/>
    <property type="match status" value="1"/>
</dbReference>
<dbReference type="InterPro" id="IPR008271">
    <property type="entry name" value="Ser/Thr_kinase_AS"/>
</dbReference>
<dbReference type="EC" id="2.7.11.1" evidence="2"/>
<protein>
    <recommendedName>
        <fullName evidence="2">non-specific serine/threonine protein kinase</fullName>
        <ecNumber evidence="2">2.7.11.1</ecNumber>
    </recommendedName>
</protein>
<dbReference type="Pfam" id="PF01453">
    <property type="entry name" value="B_lectin"/>
    <property type="match status" value="1"/>
</dbReference>
<dbReference type="GO" id="GO:0005886">
    <property type="term" value="C:plasma membrane"/>
    <property type="evidence" value="ECO:0007669"/>
    <property type="project" value="UniProtKB-SubCell"/>
</dbReference>
<evidence type="ECO:0000256" key="5">
    <source>
        <dbReference type="ARBA" id="ARBA00022679"/>
    </source>
</evidence>
<keyword evidence="8 15" id="KW-0547">Nucleotide-binding</keyword>
<dbReference type="CDD" id="cd01098">
    <property type="entry name" value="PAN_AP_plant"/>
    <property type="match status" value="1"/>
</dbReference>
<dbReference type="PROSITE" id="PS00108">
    <property type="entry name" value="PROTEIN_KINASE_ST"/>
    <property type="match status" value="1"/>
</dbReference>
<evidence type="ECO:0000256" key="8">
    <source>
        <dbReference type="ARBA" id="ARBA00022741"/>
    </source>
</evidence>
<dbReference type="InterPro" id="IPR003609">
    <property type="entry name" value="Pan_app"/>
</dbReference>
<dbReference type="OrthoDB" id="4062651at2759"/>
<dbReference type="InterPro" id="IPR000858">
    <property type="entry name" value="S_locus_glycoprot_dom"/>
</dbReference>
<comment type="catalytic activity">
    <reaction evidence="14">
        <text>L-seryl-[protein] + ATP = O-phospho-L-seryl-[protein] + ADP + H(+)</text>
        <dbReference type="Rhea" id="RHEA:17989"/>
        <dbReference type="Rhea" id="RHEA-COMP:9863"/>
        <dbReference type="Rhea" id="RHEA-COMP:11604"/>
        <dbReference type="ChEBI" id="CHEBI:15378"/>
        <dbReference type="ChEBI" id="CHEBI:29999"/>
        <dbReference type="ChEBI" id="CHEBI:30616"/>
        <dbReference type="ChEBI" id="CHEBI:83421"/>
        <dbReference type="ChEBI" id="CHEBI:456216"/>
        <dbReference type="EC" id="2.7.11.1"/>
    </reaction>
</comment>
<dbReference type="GO" id="GO:0004674">
    <property type="term" value="F:protein serine/threonine kinase activity"/>
    <property type="evidence" value="ECO:0007669"/>
    <property type="project" value="UniProtKB-KW"/>
</dbReference>
<dbReference type="PROSITE" id="PS50948">
    <property type="entry name" value="PAN"/>
    <property type="match status" value="1"/>
</dbReference>
<name>A0A8T2BNA3_ARASU</name>
<feature type="domain" description="Protein kinase" evidence="16">
    <location>
        <begin position="366"/>
        <end position="619"/>
    </location>
</feature>
<keyword evidence="12" id="KW-0325">Glycoprotein</keyword>
<dbReference type="InterPro" id="IPR001245">
    <property type="entry name" value="Ser-Thr/Tyr_kinase_cat_dom"/>
</dbReference>
<keyword evidence="5" id="KW-0808">Transferase</keyword>
<accession>A0A8T2BNA3</accession>
<comment type="caution">
    <text evidence="20">The sequence shown here is derived from an EMBL/GenBank/DDBJ whole genome shotgun (WGS) entry which is preliminary data.</text>
</comment>
<evidence type="ECO:0000259" key="18">
    <source>
        <dbReference type="PROSITE" id="PS50948"/>
    </source>
</evidence>
<comment type="catalytic activity">
    <reaction evidence="13">
        <text>L-threonyl-[protein] + ATP = O-phospho-L-threonyl-[protein] + ADP + H(+)</text>
        <dbReference type="Rhea" id="RHEA:46608"/>
        <dbReference type="Rhea" id="RHEA-COMP:11060"/>
        <dbReference type="Rhea" id="RHEA-COMP:11605"/>
        <dbReference type="ChEBI" id="CHEBI:15378"/>
        <dbReference type="ChEBI" id="CHEBI:30013"/>
        <dbReference type="ChEBI" id="CHEBI:30616"/>
        <dbReference type="ChEBI" id="CHEBI:61977"/>
        <dbReference type="ChEBI" id="CHEBI:456216"/>
        <dbReference type="EC" id="2.7.11.1"/>
    </reaction>
</comment>
<evidence type="ECO:0000256" key="4">
    <source>
        <dbReference type="ARBA" id="ARBA00022527"/>
    </source>
</evidence>
<keyword evidence="3" id="KW-1003">Cell membrane</keyword>
<dbReference type="InterPro" id="IPR000719">
    <property type="entry name" value="Prot_kinase_dom"/>
</dbReference>
<dbReference type="EMBL" id="JAEFBJ010000007">
    <property type="protein sequence ID" value="KAG7587850.1"/>
    <property type="molecule type" value="Genomic_DNA"/>
</dbReference>
<keyword evidence="6" id="KW-0732">Signal</keyword>
<evidence type="ECO:0000313" key="21">
    <source>
        <dbReference type="Proteomes" id="UP000694251"/>
    </source>
</evidence>
<dbReference type="PROSITE" id="PS50011">
    <property type="entry name" value="PROTEIN_KINASE_DOM"/>
    <property type="match status" value="1"/>
</dbReference>
<evidence type="ECO:0000256" key="1">
    <source>
        <dbReference type="ARBA" id="ARBA00004251"/>
    </source>
</evidence>
<dbReference type="FunFam" id="3.30.200.20:FF:000162">
    <property type="entry name" value="Adenine nucleotide alpha hydrolase-like domain kinase"/>
    <property type="match status" value="1"/>
</dbReference>
<gene>
    <name evidence="19" type="ORF">ISN44_As07g002140</name>
    <name evidence="20" type="ORF">ISN44_As07g002160</name>
</gene>
<evidence type="ECO:0000256" key="7">
    <source>
        <dbReference type="ARBA" id="ARBA00022734"/>
    </source>
</evidence>
<dbReference type="Pfam" id="PF00954">
    <property type="entry name" value="S_locus_glycop"/>
    <property type="match status" value="1"/>
</dbReference>
<evidence type="ECO:0000313" key="19">
    <source>
        <dbReference type="EMBL" id="KAG7587848.1"/>
    </source>
</evidence>
<evidence type="ECO:0000256" key="6">
    <source>
        <dbReference type="ARBA" id="ARBA00022729"/>
    </source>
</evidence>
<keyword evidence="21" id="KW-1185">Reference proteome</keyword>
<evidence type="ECO:0000256" key="3">
    <source>
        <dbReference type="ARBA" id="ARBA00022475"/>
    </source>
</evidence>
<evidence type="ECO:0000256" key="2">
    <source>
        <dbReference type="ARBA" id="ARBA00012513"/>
    </source>
</evidence>
<evidence type="ECO:0000256" key="10">
    <source>
        <dbReference type="ARBA" id="ARBA00022840"/>
    </source>
</evidence>
<evidence type="ECO:0000259" key="16">
    <source>
        <dbReference type="PROSITE" id="PS50011"/>
    </source>
</evidence>
<dbReference type="PROSITE" id="PS00107">
    <property type="entry name" value="PROTEIN_KINASE_ATP"/>
    <property type="match status" value="1"/>
</dbReference>
<evidence type="ECO:0000256" key="9">
    <source>
        <dbReference type="ARBA" id="ARBA00022777"/>
    </source>
</evidence>
<evidence type="ECO:0000259" key="17">
    <source>
        <dbReference type="PROSITE" id="PS50927"/>
    </source>
</evidence>
<dbReference type="InterPro" id="IPR017441">
    <property type="entry name" value="Protein_kinase_ATP_BS"/>
</dbReference>
<evidence type="ECO:0000313" key="20">
    <source>
        <dbReference type="EMBL" id="KAG7587850.1"/>
    </source>
</evidence>
<keyword evidence="9" id="KW-0418">Kinase</keyword>
<keyword evidence="10 15" id="KW-0067">ATP-binding</keyword>
<keyword evidence="7" id="KW-0430">Lectin</keyword>
<keyword evidence="4" id="KW-0723">Serine/threonine-protein kinase</keyword>
<dbReference type="Pfam" id="PF07714">
    <property type="entry name" value="PK_Tyr_Ser-Thr"/>
    <property type="match status" value="1"/>
</dbReference>